<evidence type="ECO:0000256" key="1">
    <source>
        <dbReference type="SAM" id="SignalP"/>
    </source>
</evidence>
<gene>
    <name evidence="2" type="ORF">A2744_00125</name>
</gene>
<protein>
    <recommendedName>
        <fullName evidence="4">PsbP C-terminal domain-containing protein</fullName>
    </recommendedName>
</protein>
<name>A0A1G1Y0I0_9BACT</name>
<sequence>MKKITTILVLLIIAFAAAALAYVQFAKPEPANQPGNTNQAAEIDTSNWKTYRNEQYGFEFKYPDTLSVKDWAYKTPNWELLLYIGQNQKIGDGVASVGIEKDIKTFDIQKISWPIPEESLAVKDVKVGFGYYRAKEVATNFHSVDMDINSLSYYIENSGKLFVISYDNKRRTELGENIFGTILSSFVFVQ</sequence>
<feature type="chain" id="PRO_5009581438" description="PsbP C-terminal domain-containing protein" evidence="1">
    <location>
        <begin position="22"/>
        <end position="190"/>
    </location>
</feature>
<dbReference type="EMBL" id="MHIE01000013">
    <property type="protein sequence ID" value="OGY45772.1"/>
    <property type="molecule type" value="Genomic_DNA"/>
</dbReference>
<comment type="caution">
    <text evidence="2">The sequence shown here is derived from an EMBL/GenBank/DDBJ whole genome shotgun (WGS) entry which is preliminary data.</text>
</comment>
<organism evidence="2 3">
    <name type="scientific">Candidatus Buchananbacteria bacterium RIFCSPHIGHO2_01_FULL_44_11</name>
    <dbReference type="NCBI Taxonomy" id="1797535"/>
    <lineage>
        <taxon>Bacteria</taxon>
        <taxon>Candidatus Buchananiibacteriota</taxon>
    </lineage>
</organism>
<feature type="signal peptide" evidence="1">
    <location>
        <begin position="1"/>
        <end position="21"/>
    </location>
</feature>
<dbReference type="Proteomes" id="UP000178240">
    <property type="component" value="Unassembled WGS sequence"/>
</dbReference>
<dbReference type="STRING" id="1797535.A2744_00125"/>
<dbReference type="AlphaFoldDB" id="A0A1G1Y0I0"/>
<evidence type="ECO:0008006" key="4">
    <source>
        <dbReference type="Google" id="ProtNLM"/>
    </source>
</evidence>
<reference evidence="2 3" key="1">
    <citation type="journal article" date="2016" name="Nat. Commun.">
        <title>Thousands of microbial genomes shed light on interconnected biogeochemical processes in an aquifer system.</title>
        <authorList>
            <person name="Anantharaman K."/>
            <person name="Brown C.T."/>
            <person name="Hug L.A."/>
            <person name="Sharon I."/>
            <person name="Castelle C.J."/>
            <person name="Probst A.J."/>
            <person name="Thomas B.C."/>
            <person name="Singh A."/>
            <person name="Wilkins M.J."/>
            <person name="Karaoz U."/>
            <person name="Brodie E.L."/>
            <person name="Williams K.H."/>
            <person name="Hubbard S.S."/>
            <person name="Banfield J.F."/>
        </authorList>
    </citation>
    <scope>NUCLEOTIDE SEQUENCE [LARGE SCALE GENOMIC DNA]</scope>
</reference>
<evidence type="ECO:0000313" key="2">
    <source>
        <dbReference type="EMBL" id="OGY45772.1"/>
    </source>
</evidence>
<accession>A0A1G1Y0I0</accession>
<evidence type="ECO:0000313" key="3">
    <source>
        <dbReference type="Proteomes" id="UP000178240"/>
    </source>
</evidence>
<proteinExistence type="predicted"/>
<keyword evidence="1" id="KW-0732">Signal</keyword>